<dbReference type="Gene3D" id="3.40.140.10">
    <property type="entry name" value="Cytidine Deaminase, domain 2"/>
    <property type="match status" value="1"/>
</dbReference>
<dbReference type="GO" id="GO:0004126">
    <property type="term" value="F:cytidine deaminase activity"/>
    <property type="evidence" value="ECO:0007669"/>
    <property type="project" value="UniProtKB-EC"/>
</dbReference>
<proteinExistence type="predicted"/>
<dbReference type="SUPFAM" id="SSF53927">
    <property type="entry name" value="Cytidine deaminase-like"/>
    <property type="match status" value="1"/>
</dbReference>
<sequence length="151" mass="16378">MTATPALLDATVDECKKLIANRFAADDSRGAAAVLLDDGTILTGTSPDFLNSSTTLCHEAEPYCAAFRLDRKIIASVCLHRFEDGRHVVLSPCGICRERLAGHGPDVLVAVPHSSDGSEIHWITLRVALPHYWLTVIPEEASAWVQNNVDS</sequence>
<keyword evidence="1" id="KW-0378">Hydrolase</keyword>
<evidence type="ECO:0000313" key="2">
    <source>
        <dbReference type="Proteomes" id="UP000564496"/>
    </source>
</evidence>
<keyword evidence="2" id="KW-1185">Reference proteome</keyword>
<evidence type="ECO:0000313" key="1">
    <source>
        <dbReference type="EMBL" id="NYI77298.1"/>
    </source>
</evidence>
<dbReference type="AlphaFoldDB" id="A0A7Z0IRZ8"/>
<dbReference type="NCBIfam" id="NF006155">
    <property type="entry name" value="PRK08298.1"/>
    <property type="match status" value="1"/>
</dbReference>
<comment type="caution">
    <text evidence="1">The sequence shown here is derived from an EMBL/GenBank/DDBJ whole genome shotgun (WGS) entry which is preliminary data.</text>
</comment>
<dbReference type="CDD" id="cd01283">
    <property type="entry name" value="cytidine_deaminase"/>
    <property type="match status" value="1"/>
</dbReference>
<dbReference type="EC" id="3.5.4.5" evidence="1"/>
<dbReference type="EMBL" id="JACBZR010000001">
    <property type="protein sequence ID" value="NYI77298.1"/>
    <property type="molecule type" value="Genomic_DNA"/>
</dbReference>
<dbReference type="Proteomes" id="UP000564496">
    <property type="component" value="Unassembled WGS sequence"/>
</dbReference>
<accession>A0A7Z0IRZ8</accession>
<dbReference type="InterPro" id="IPR016193">
    <property type="entry name" value="Cytidine_deaminase-like"/>
</dbReference>
<gene>
    <name evidence="1" type="ORF">BJ988_001946</name>
</gene>
<protein>
    <submittedName>
        <fullName evidence="1">Cytidine deaminase</fullName>
        <ecNumber evidence="1">3.5.4.5</ecNumber>
    </submittedName>
</protein>
<dbReference type="RefSeq" id="WP_179657810.1">
    <property type="nucleotide sequence ID" value="NZ_JACBZR010000001.1"/>
</dbReference>
<name>A0A7Z0IRZ8_9ACTN</name>
<organism evidence="1 2">
    <name type="scientific">Nocardioides panzhihuensis</name>
    <dbReference type="NCBI Taxonomy" id="860243"/>
    <lineage>
        <taxon>Bacteria</taxon>
        <taxon>Bacillati</taxon>
        <taxon>Actinomycetota</taxon>
        <taxon>Actinomycetes</taxon>
        <taxon>Propionibacteriales</taxon>
        <taxon>Nocardioidaceae</taxon>
        <taxon>Nocardioides</taxon>
    </lineage>
</organism>
<reference evidence="1 2" key="1">
    <citation type="submission" date="2020-07" db="EMBL/GenBank/DDBJ databases">
        <title>Sequencing the genomes of 1000 actinobacteria strains.</title>
        <authorList>
            <person name="Klenk H.-P."/>
        </authorList>
    </citation>
    <scope>NUCLEOTIDE SEQUENCE [LARGE SCALE GENOMIC DNA]</scope>
    <source>
        <strain evidence="1 2">DSM 26487</strain>
    </source>
</reference>